<dbReference type="OrthoDB" id="10676948at2759"/>
<sequence>MARSCTPPPLSDRKRIIADAHRRRSFAPARSPDAPTDSDEVEADLFENQDAMEVDESPSAGAARGRSRRQARSTGLVGMGSSRANGRSKPPETPERDAEGLVLPTWTPLAVPSTSSNASDASEPLPPTSDSDITVQRADHSSSRQAGPLATTSTVKTRVGPKTKPHTQSPPYNPSEEFRMSLDALRWLPPSAIPSGLIAAPPGLADGDRARTNRAISGNPDTIPNPGPSHKKQRFEVSERSTPSPSNAQNNSARISDGMYATEAARSKGKGKAREISPEVPAPDLYEDVEQTEHITEESLSPEVPPPPLPGDDFEETMSVDVEILDSEPERSPPTIASGEKAGLRSRAKVKPAWLDTSRRQLKPGQRYFVGKRPPPYPTQSQRVDKGKGRRTDLQVRPL</sequence>
<feature type="compositionally biased region" description="Polar residues" evidence="1">
    <location>
        <begin position="240"/>
        <end position="254"/>
    </location>
</feature>
<name>K5VX74_PHACS</name>
<keyword evidence="3" id="KW-1185">Reference proteome</keyword>
<feature type="region of interest" description="Disordered" evidence="1">
    <location>
        <begin position="199"/>
        <end position="399"/>
    </location>
</feature>
<dbReference type="InParanoid" id="K5VX74"/>
<dbReference type="GeneID" id="18909833"/>
<protein>
    <submittedName>
        <fullName evidence="2">Uncharacterized protein</fullName>
    </submittedName>
</protein>
<feature type="compositionally biased region" description="Basic and acidic residues" evidence="1">
    <location>
        <begin position="383"/>
        <end position="399"/>
    </location>
</feature>
<feature type="compositionally biased region" description="Basic and acidic residues" evidence="1">
    <location>
        <begin position="11"/>
        <end position="20"/>
    </location>
</feature>
<dbReference type="HOGENOM" id="CLU_691808_0_0_1"/>
<feature type="non-terminal residue" evidence="2">
    <location>
        <position position="399"/>
    </location>
</feature>
<evidence type="ECO:0000313" key="2">
    <source>
        <dbReference type="EMBL" id="EKM51390.1"/>
    </source>
</evidence>
<feature type="region of interest" description="Disordered" evidence="1">
    <location>
        <begin position="1"/>
        <end position="177"/>
    </location>
</feature>
<dbReference type="AlphaFoldDB" id="K5VX74"/>
<organism evidence="2 3">
    <name type="scientific">Phanerochaete carnosa (strain HHB-10118-sp)</name>
    <name type="common">White-rot fungus</name>
    <name type="synonym">Peniophora carnosa</name>
    <dbReference type="NCBI Taxonomy" id="650164"/>
    <lineage>
        <taxon>Eukaryota</taxon>
        <taxon>Fungi</taxon>
        <taxon>Dikarya</taxon>
        <taxon>Basidiomycota</taxon>
        <taxon>Agaricomycotina</taxon>
        <taxon>Agaricomycetes</taxon>
        <taxon>Polyporales</taxon>
        <taxon>Phanerochaetaceae</taxon>
        <taxon>Phanerochaete</taxon>
    </lineage>
</organism>
<dbReference type="EMBL" id="JH930477">
    <property type="protein sequence ID" value="EKM51390.1"/>
    <property type="molecule type" value="Genomic_DNA"/>
</dbReference>
<gene>
    <name evidence="2" type="ORF">PHACADRAFT_178027</name>
</gene>
<dbReference type="RefSeq" id="XP_007400531.1">
    <property type="nucleotide sequence ID" value="XM_007400469.1"/>
</dbReference>
<feature type="compositionally biased region" description="Basic and acidic residues" evidence="1">
    <location>
        <begin position="89"/>
        <end position="99"/>
    </location>
</feature>
<reference evidence="2 3" key="1">
    <citation type="journal article" date="2012" name="BMC Genomics">
        <title>Comparative genomics of the white-rot fungi, Phanerochaete carnosa and P. chrysosporium, to elucidate the genetic basis of the distinct wood types they colonize.</title>
        <authorList>
            <person name="Suzuki H."/>
            <person name="MacDonald J."/>
            <person name="Syed K."/>
            <person name="Salamov A."/>
            <person name="Hori C."/>
            <person name="Aerts A."/>
            <person name="Henrissat B."/>
            <person name="Wiebenga A."/>
            <person name="vanKuyk P.A."/>
            <person name="Barry K."/>
            <person name="Lindquist E."/>
            <person name="LaButti K."/>
            <person name="Lapidus A."/>
            <person name="Lucas S."/>
            <person name="Coutinho P."/>
            <person name="Gong Y."/>
            <person name="Samejima M."/>
            <person name="Mahadevan R."/>
            <person name="Abou-Zaid M."/>
            <person name="de Vries R.P."/>
            <person name="Igarashi K."/>
            <person name="Yadav J.S."/>
            <person name="Grigoriev I.V."/>
            <person name="Master E.R."/>
        </authorList>
    </citation>
    <scope>NUCLEOTIDE SEQUENCE [LARGE SCALE GENOMIC DNA]</scope>
    <source>
        <strain evidence="2 3">HHB-10118-sp</strain>
    </source>
</reference>
<proteinExistence type="predicted"/>
<dbReference type="Proteomes" id="UP000008370">
    <property type="component" value="Unassembled WGS sequence"/>
</dbReference>
<evidence type="ECO:0000313" key="3">
    <source>
        <dbReference type="Proteomes" id="UP000008370"/>
    </source>
</evidence>
<dbReference type="KEGG" id="pco:PHACADRAFT_178027"/>
<feature type="compositionally biased region" description="Acidic residues" evidence="1">
    <location>
        <begin position="36"/>
        <end position="56"/>
    </location>
</feature>
<accession>K5VX74</accession>
<evidence type="ECO:0000256" key="1">
    <source>
        <dbReference type="SAM" id="MobiDB-lite"/>
    </source>
</evidence>
<feature type="compositionally biased region" description="Acidic residues" evidence="1">
    <location>
        <begin position="312"/>
        <end position="327"/>
    </location>
</feature>
<feature type="compositionally biased region" description="Pro residues" evidence="1">
    <location>
        <begin position="1"/>
        <end position="10"/>
    </location>
</feature>